<dbReference type="EMBL" id="BT134095">
    <property type="protein sequence ID" value="AFK33890.1"/>
    <property type="molecule type" value="mRNA"/>
</dbReference>
<proteinExistence type="evidence at transcript level"/>
<dbReference type="AlphaFoldDB" id="I3S0U8"/>
<accession>I3S0U8</accession>
<evidence type="ECO:0000313" key="1">
    <source>
        <dbReference type="EMBL" id="AFK33890.1"/>
    </source>
</evidence>
<sequence length="165" mass="18225">MASCIPNSLSFQGRKTSPNCLFGWNIGRKGVADNKPQINYHDIDLTFSTSLVDKTFLKGKELKCCYRATIDGFSAVDFHNCCDFKGPCVIIGYTNKISSLVHSTLKVIGALMTTMIHLIPFYFIGQTLKLNPSFYPRLVEVVQPCLIMLAAGRSLGPMGFLLGLH</sequence>
<name>I3S0U8_LOTJA</name>
<protein>
    <submittedName>
        <fullName evidence="1">Uncharacterized protein</fullName>
    </submittedName>
</protein>
<reference evidence="1" key="1">
    <citation type="submission" date="2012-05" db="EMBL/GenBank/DDBJ databases">
        <authorList>
            <person name="Krishnakumar V."/>
            <person name="Cheung F."/>
            <person name="Xiao Y."/>
            <person name="Chan A."/>
            <person name="Moskal W.A."/>
            <person name="Town C.D."/>
        </authorList>
    </citation>
    <scope>NUCLEOTIDE SEQUENCE</scope>
</reference>
<organism evidence="1">
    <name type="scientific">Lotus japonicus</name>
    <name type="common">Lotus corniculatus var. japonicus</name>
    <dbReference type="NCBI Taxonomy" id="34305"/>
    <lineage>
        <taxon>Eukaryota</taxon>
        <taxon>Viridiplantae</taxon>
        <taxon>Streptophyta</taxon>
        <taxon>Embryophyta</taxon>
        <taxon>Tracheophyta</taxon>
        <taxon>Spermatophyta</taxon>
        <taxon>Magnoliopsida</taxon>
        <taxon>eudicotyledons</taxon>
        <taxon>Gunneridae</taxon>
        <taxon>Pentapetalae</taxon>
        <taxon>rosids</taxon>
        <taxon>fabids</taxon>
        <taxon>Fabales</taxon>
        <taxon>Fabaceae</taxon>
        <taxon>Papilionoideae</taxon>
        <taxon>50 kb inversion clade</taxon>
        <taxon>NPAAA clade</taxon>
        <taxon>Hologalegina</taxon>
        <taxon>robinioid clade</taxon>
        <taxon>Loteae</taxon>
        <taxon>Lotus</taxon>
    </lineage>
</organism>